<name>A0A173YX12_9BACE</name>
<proteinExistence type="predicted"/>
<keyword evidence="1" id="KW-0233">DNA recombination</keyword>
<gene>
    <name evidence="2" type="ORF">ERS852397_00648</name>
</gene>
<evidence type="ECO:0000256" key="1">
    <source>
        <dbReference type="ARBA" id="ARBA00023172"/>
    </source>
</evidence>
<dbReference type="GO" id="GO:0003677">
    <property type="term" value="F:DNA binding"/>
    <property type="evidence" value="ECO:0007669"/>
    <property type="project" value="InterPro"/>
</dbReference>
<dbReference type="AlphaFoldDB" id="A0A173YX12"/>
<dbReference type="Gene3D" id="1.10.443.10">
    <property type="entry name" value="Intergrase catalytic core"/>
    <property type="match status" value="1"/>
</dbReference>
<dbReference type="GO" id="GO:0006310">
    <property type="term" value="P:DNA recombination"/>
    <property type="evidence" value="ECO:0007669"/>
    <property type="project" value="UniProtKB-KW"/>
</dbReference>
<dbReference type="RefSeq" id="WP_055278446.1">
    <property type="nucleotide sequence ID" value="NZ_CABIXA010000003.1"/>
</dbReference>
<sequence length="202" mass="23435">MNQKLRKLRAIANYAKGLNMHGADPEIFDCVEDKMKWHKFEPRTVSKRVIQLIENVDRSLLTPKEEFCLDLFLFSYYAGGMVNVDVCHLTYNMIQGNQVIYERMKFPKIGKPLLIEKSKQIIEKHEGQGIDNYVFPVFTKKHTTEAKMRNRVIQISNRVNKTLTKVCNILDIKENITWYSARDTFISRMVDAGCSPAVTAEK</sequence>
<evidence type="ECO:0000313" key="2">
    <source>
        <dbReference type="EMBL" id="CUN68070.1"/>
    </source>
</evidence>
<accession>A0A173YX12</accession>
<organism evidence="2 3">
    <name type="scientific">Bacteroides finegoldii</name>
    <dbReference type="NCBI Taxonomy" id="338188"/>
    <lineage>
        <taxon>Bacteria</taxon>
        <taxon>Pseudomonadati</taxon>
        <taxon>Bacteroidota</taxon>
        <taxon>Bacteroidia</taxon>
        <taxon>Bacteroidales</taxon>
        <taxon>Bacteroidaceae</taxon>
        <taxon>Bacteroides</taxon>
    </lineage>
</organism>
<dbReference type="GO" id="GO:0015074">
    <property type="term" value="P:DNA integration"/>
    <property type="evidence" value="ECO:0007669"/>
    <property type="project" value="InterPro"/>
</dbReference>
<dbReference type="EMBL" id="CYZH01000003">
    <property type="protein sequence ID" value="CUN68070.1"/>
    <property type="molecule type" value="Genomic_DNA"/>
</dbReference>
<dbReference type="SUPFAM" id="SSF56349">
    <property type="entry name" value="DNA breaking-rejoining enzymes"/>
    <property type="match status" value="1"/>
</dbReference>
<evidence type="ECO:0000313" key="3">
    <source>
        <dbReference type="Proteomes" id="UP000095517"/>
    </source>
</evidence>
<dbReference type="InterPro" id="IPR013762">
    <property type="entry name" value="Integrase-like_cat_sf"/>
</dbReference>
<dbReference type="InterPro" id="IPR011010">
    <property type="entry name" value="DNA_brk_join_enz"/>
</dbReference>
<reference evidence="2 3" key="1">
    <citation type="submission" date="2015-09" db="EMBL/GenBank/DDBJ databases">
        <authorList>
            <consortium name="Pathogen Informatics"/>
        </authorList>
    </citation>
    <scope>NUCLEOTIDE SEQUENCE [LARGE SCALE GENOMIC DNA]</scope>
    <source>
        <strain evidence="2 3">2789STDY5608840</strain>
    </source>
</reference>
<protein>
    <submittedName>
        <fullName evidence="2">Integrase</fullName>
    </submittedName>
</protein>
<dbReference type="STRING" id="338188.ERS852397_00648"/>
<dbReference type="Proteomes" id="UP000095517">
    <property type="component" value="Unassembled WGS sequence"/>
</dbReference>